<feature type="domain" description="ABC3 transporter permease C-terminal" evidence="7">
    <location>
        <begin position="735"/>
        <end position="848"/>
    </location>
</feature>
<evidence type="ECO:0000256" key="4">
    <source>
        <dbReference type="ARBA" id="ARBA00022989"/>
    </source>
</evidence>
<dbReference type="InterPro" id="IPR003838">
    <property type="entry name" value="ABC3_permease_C"/>
</dbReference>
<gene>
    <name evidence="9" type="ORF">DSM101010T_10580</name>
</gene>
<dbReference type="PANTHER" id="PTHR30287:SF1">
    <property type="entry name" value="INNER MEMBRANE PROTEIN"/>
    <property type="match status" value="1"/>
</dbReference>
<comment type="subcellular location">
    <subcellularLocation>
        <location evidence="1">Cell membrane</location>
        <topology evidence="1">Multi-pass membrane protein</topology>
    </subcellularLocation>
</comment>
<dbReference type="Pfam" id="PF12704">
    <property type="entry name" value="MacB_PCD"/>
    <property type="match status" value="1"/>
</dbReference>
<feature type="transmembrane region" description="Helical" evidence="6">
    <location>
        <begin position="322"/>
        <end position="351"/>
    </location>
</feature>
<feature type="transmembrane region" description="Helical" evidence="6">
    <location>
        <begin position="816"/>
        <end position="838"/>
    </location>
</feature>
<evidence type="ECO:0000259" key="8">
    <source>
        <dbReference type="Pfam" id="PF12704"/>
    </source>
</evidence>
<name>A0A7J0BG31_9BACT</name>
<feature type="transmembrane region" description="Helical" evidence="6">
    <location>
        <begin position="442"/>
        <end position="465"/>
    </location>
</feature>
<dbReference type="RefSeq" id="WP_174404380.1">
    <property type="nucleotide sequence ID" value="NZ_BLVO01000012.1"/>
</dbReference>
<accession>A0A7J0BG31</accession>
<dbReference type="Pfam" id="PF02687">
    <property type="entry name" value="FtsX"/>
    <property type="match status" value="2"/>
</dbReference>
<keyword evidence="5 6" id="KW-0472">Membrane</keyword>
<dbReference type="GO" id="GO:0005886">
    <property type="term" value="C:plasma membrane"/>
    <property type="evidence" value="ECO:0007669"/>
    <property type="project" value="UniProtKB-SubCell"/>
</dbReference>
<sequence length="855" mass="91373">MMSLRDLTLAARLAMRELRSGKRRFTVFLSCLILGVFAIAAVGSVSESARSAINRDARTLLGGDASIQISGPYPETEERAWLDRRGTVSHSISLRGMAHTASGDAMLVALKGVDAAYPLYGSPVLAPAIPLEQAIGPQPAAAGSPPEFGAVVDALLLERLKLKTGDSMTIGNATLRITAVLEREPDRAFQGIIFGPRVLVSIKALDNTGLLIPGSLIHSHLRIRLDTGAQNRAATEQQVHDFTEAVRTAFPDAGWRVEPFTRAAPRIRTFLDRIDTDLLLIGLGALLVGGLGIAEAVRGYLASRIQNIATLKCVGGGVGTVLWTYFFQIAIIGAFGIIIGCALGALVPMLARETLAEVLPVMPDATLHWAPLLRAALLGGLIIVAFSLRPLLLAGNVSPAVLFRGYVATHRARLTTAGRVMVTAAFAALTAMVFLFTPDWKLAAGFVAVVLGCLAIFRGVAWGMIHLSRRAPQKGHPSFRLGLSSIHRPGAPTVNLVFALGLGLTALVAIAQIEQNLTKALDRDLSREAPAFFFINILPNQLSDFEALAKEPGVTRMEQGPMVRGRIIHIKGVPVEEAPVSPDVQWAVRGDRGLSHAAVIPDDTEIVQGAWWPEHYAGPPIISLTEDLAKGFGTGIGDTLTFNILGREVTATIANIRKVDWMTFQLQFAVLFAPGLLDNAPVTWAVTAYGKSDGMDALYRKVTGSYPNVTAFSMREILADVRTLMERMGMVFRAMAAVMLATGLLVLAGAILADRHRRIYDAVIYKVCGATRGDILLALVTEFLLTGLATGLFSAMTGTLAAWAAVEGLMKLSFSIQPAAALTTVLMATGFSLLFGLAGTARALNRKPAPYLRNE</sequence>
<evidence type="ECO:0000256" key="5">
    <source>
        <dbReference type="ARBA" id="ARBA00023136"/>
    </source>
</evidence>
<evidence type="ECO:0000256" key="6">
    <source>
        <dbReference type="SAM" id="Phobius"/>
    </source>
</evidence>
<feature type="transmembrane region" description="Helical" evidence="6">
    <location>
        <begin position="774"/>
        <end position="796"/>
    </location>
</feature>
<keyword evidence="3 6" id="KW-0812">Transmembrane</keyword>
<dbReference type="AlphaFoldDB" id="A0A7J0BG31"/>
<evidence type="ECO:0000259" key="7">
    <source>
        <dbReference type="Pfam" id="PF02687"/>
    </source>
</evidence>
<feature type="transmembrane region" description="Helical" evidence="6">
    <location>
        <begin position="730"/>
        <end position="753"/>
    </location>
</feature>
<organism evidence="9 10">
    <name type="scientific">Desulfovibrio subterraneus</name>
    <dbReference type="NCBI Taxonomy" id="2718620"/>
    <lineage>
        <taxon>Bacteria</taxon>
        <taxon>Pseudomonadati</taxon>
        <taxon>Thermodesulfobacteriota</taxon>
        <taxon>Desulfovibrionia</taxon>
        <taxon>Desulfovibrionales</taxon>
        <taxon>Desulfovibrionaceae</taxon>
        <taxon>Desulfovibrio</taxon>
    </lineage>
</organism>
<reference evidence="9 10" key="1">
    <citation type="submission" date="2020-05" db="EMBL/GenBank/DDBJ databases">
        <title>Draft genome sequence of Desulfovibrio sp. strain HN2T.</title>
        <authorList>
            <person name="Ueno A."/>
            <person name="Tamazawa S."/>
            <person name="Tamamura S."/>
            <person name="Murakami T."/>
            <person name="Kiyama T."/>
            <person name="Inomata H."/>
            <person name="Amano Y."/>
            <person name="Miyakawa K."/>
            <person name="Tamaki H."/>
            <person name="Naganuma T."/>
            <person name="Kaneko K."/>
        </authorList>
    </citation>
    <scope>NUCLEOTIDE SEQUENCE [LARGE SCALE GENOMIC DNA]</scope>
    <source>
        <strain evidence="9 10">HN2</strain>
    </source>
</reference>
<proteinExistence type="predicted"/>
<dbReference type="EMBL" id="BLVO01000012">
    <property type="protein sequence ID" value="GFM32693.1"/>
    <property type="molecule type" value="Genomic_DNA"/>
</dbReference>
<dbReference type="InterPro" id="IPR038766">
    <property type="entry name" value="Membrane_comp_ABC_pdt"/>
</dbReference>
<dbReference type="InterPro" id="IPR025857">
    <property type="entry name" value="MacB_PCD"/>
</dbReference>
<evidence type="ECO:0000313" key="9">
    <source>
        <dbReference type="EMBL" id="GFM32693.1"/>
    </source>
</evidence>
<feature type="transmembrane region" description="Helical" evidence="6">
    <location>
        <begin position="371"/>
        <end position="395"/>
    </location>
</feature>
<comment type="caution">
    <text evidence="9">The sequence shown here is derived from an EMBL/GenBank/DDBJ whole genome shotgun (WGS) entry which is preliminary data.</text>
</comment>
<keyword evidence="10" id="KW-1185">Reference proteome</keyword>
<evidence type="ECO:0000256" key="2">
    <source>
        <dbReference type="ARBA" id="ARBA00022475"/>
    </source>
</evidence>
<dbReference type="PANTHER" id="PTHR30287">
    <property type="entry name" value="MEMBRANE COMPONENT OF PREDICTED ABC SUPERFAMILY METABOLITE UPTAKE TRANSPORTER"/>
    <property type="match status" value="1"/>
</dbReference>
<dbReference type="Proteomes" id="UP000503840">
    <property type="component" value="Unassembled WGS sequence"/>
</dbReference>
<protein>
    <submittedName>
        <fullName evidence="9">ABC transporter permease</fullName>
    </submittedName>
</protein>
<feature type="domain" description="MacB-like periplasmic core" evidence="8">
    <location>
        <begin position="29"/>
        <end position="236"/>
    </location>
</feature>
<keyword evidence="2" id="KW-1003">Cell membrane</keyword>
<feature type="domain" description="ABC3 transporter permease C-terminal" evidence="7">
    <location>
        <begin position="280"/>
        <end position="398"/>
    </location>
</feature>
<evidence type="ECO:0000256" key="3">
    <source>
        <dbReference type="ARBA" id="ARBA00022692"/>
    </source>
</evidence>
<keyword evidence="4 6" id="KW-1133">Transmembrane helix</keyword>
<evidence type="ECO:0000313" key="10">
    <source>
        <dbReference type="Proteomes" id="UP000503840"/>
    </source>
</evidence>
<feature type="transmembrane region" description="Helical" evidence="6">
    <location>
        <begin position="278"/>
        <end position="301"/>
    </location>
</feature>
<feature type="transmembrane region" description="Helical" evidence="6">
    <location>
        <begin position="494"/>
        <end position="513"/>
    </location>
</feature>
<feature type="transmembrane region" description="Helical" evidence="6">
    <location>
        <begin position="416"/>
        <end position="436"/>
    </location>
</feature>
<evidence type="ECO:0000256" key="1">
    <source>
        <dbReference type="ARBA" id="ARBA00004651"/>
    </source>
</evidence>